<dbReference type="AlphaFoldDB" id="A0A8C6SW87"/>
<protein>
    <recommendedName>
        <fullName evidence="8">Serpin B6</fullName>
    </recommendedName>
</protein>
<dbReference type="SMART" id="SM00093">
    <property type="entry name" value="SERPIN"/>
    <property type="match status" value="1"/>
</dbReference>
<evidence type="ECO:0000259" key="10">
    <source>
        <dbReference type="SMART" id="SM00093"/>
    </source>
</evidence>
<keyword evidence="5" id="KW-0722">Serine protease inhibitor</keyword>
<evidence type="ECO:0000256" key="2">
    <source>
        <dbReference type="ARBA" id="ARBA00006426"/>
    </source>
</evidence>
<evidence type="ECO:0000256" key="1">
    <source>
        <dbReference type="ARBA" id="ARBA00004496"/>
    </source>
</evidence>
<accession>A0A8C6SW87</accession>
<evidence type="ECO:0000256" key="3">
    <source>
        <dbReference type="ARBA" id="ARBA00022490"/>
    </source>
</evidence>
<dbReference type="InterPro" id="IPR042178">
    <property type="entry name" value="Serpin_sf_1"/>
</dbReference>
<dbReference type="GO" id="GO:0005737">
    <property type="term" value="C:cytoplasm"/>
    <property type="evidence" value="ECO:0007669"/>
    <property type="project" value="UniProtKB-SubCell"/>
</dbReference>
<evidence type="ECO:0000313" key="11">
    <source>
        <dbReference type="Ensembl" id="ENSNMLP00000011346.1"/>
    </source>
</evidence>
<dbReference type="CDD" id="cd19956">
    <property type="entry name" value="serpinB"/>
    <property type="match status" value="1"/>
</dbReference>
<name>A0A8C6SW87_9GOBI</name>
<dbReference type="InterPro" id="IPR023796">
    <property type="entry name" value="Serpin_dom"/>
</dbReference>
<evidence type="ECO:0000256" key="5">
    <source>
        <dbReference type="ARBA" id="ARBA00022900"/>
    </source>
</evidence>
<dbReference type="InterPro" id="IPR000215">
    <property type="entry name" value="Serpin_fam"/>
</dbReference>
<dbReference type="PANTHER" id="PTHR11461:SF204">
    <property type="entry name" value="SERPIN B6"/>
    <property type="match status" value="1"/>
</dbReference>
<feature type="domain" description="Serpin" evidence="10">
    <location>
        <begin position="40"/>
        <end position="414"/>
    </location>
</feature>
<dbReference type="SUPFAM" id="SSF56574">
    <property type="entry name" value="Serpins"/>
    <property type="match status" value="1"/>
</dbReference>
<evidence type="ECO:0000256" key="7">
    <source>
        <dbReference type="ARBA" id="ARBA00038828"/>
    </source>
</evidence>
<dbReference type="Pfam" id="PF00079">
    <property type="entry name" value="Serpin"/>
    <property type="match status" value="1"/>
</dbReference>
<evidence type="ECO:0000256" key="6">
    <source>
        <dbReference type="ARBA" id="ARBA00022990"/>
    </source>
</evidence>
<evidence type="ECO:0000313" key="12">
    <source>
        <dbReference type="Proteomes" id="UP000694523"/>
    </source>
</evidence>
<reference evidence="11" key="2">
    <citation type="submission" date="2025-09" db="UniProtKB">
        <authorList>
            <consortium name="Ensembl"/>
        </authorList>
    </citation>
    <scope>IDENTIFICATION</scope>
</reference>
<comment type="similarity">
    <text evidence="2">Belongs to the serpin family. Ov-serpin subfamily.</text>
</comment>
<dbReference type="Gene3D" id="3.30.497.10">
    <property type="entry name" value="Antithrombin, subunit I, domain 2"/>
    <property type="match status" value="1"/>
</dbReference>
<keyword evidence="12" id="KW-1185">Reference proteome</keyword>
<keyword evidence="9" id="KW-0732">Signal</keyword>
<dbReference type="FunFam" id="2.30.39.10:FF:000001">
    <property type="entry name" value="Serpin family B member 2"/>
    <property type="match status" value="1"/>
</dbReference>
<feature type="signal peptide" evidence="9">
    <location>
        <begin position="1"/>
        <end position="22"/>
    </location>
</feature>
<comment type="subunit">
    <text evidence="7">Forms a complex with the monomeric form of beta-tryptase.</text>
</comment>
<organism evidence="11 12">
    <name type="scientific">Neogobius melanostomus</name>
    <name type="common">round goby</name>
    <dbReference type="NCBI Taxonomy" id="47308"/>
    <lineage>
        <taxon>Eukaryota</taxon>
        <taxon>Metazoa</taxon>
        <taxon>Chordata</taxon>
        <taxon>Craniata</taxon>
        <taxon>Vertebrata</taxon>
        <taxon>Euteleostomi</taxon>
        <taxon>Actinopterygii</taxon>
        <taxon>Neopterygii</taxon>
        <taxon>Teleostei</taxon>
        <taxon>Neoteleostei</taxon>
        <taxon>Acanthomorphata</taxon>
        <taxon>Gobiaria</taxon>
        <taxon>Gobiiformes</taxon>
        <taxon>Gobioidei</taxon>
        <taxon>Gobiidae</taxon>
        <taxon>Benthophilinae</taxon>
        <taxon>Neogobiini</taxon>
        <taxon>Neogobius</taxon>
    </lineage>
</organism>
<dbReference type="PANTHER" id="PTHR11461">
    <property type="entry name" value="SERINE PROTEASE INHIBITOR, SERPIN"/>
    <property type="match status" value="1"/>
</dbReference>
<feature type="chain" id="PRO_5034145146" description="Serpin B6" evidence="9">
    <location>
        <begin position="23"/>
        <end position="415"/>
    </location>
</feature>
<dbReference type="GO" id="GO:0004867">
    <property type="term" value="F:serine-type endopeptidase inhibitor activity"/>
    <property type="evidence" value="ECO:0007669"/>
    <property type="project" value="UniProtKB-KW"/>
</dbReference>
<evidence type="ECO:0000256" key="8">
    <source>
        <dbReference type="ARBA" id="ARBA00039202"/>
    </source>
</evidence>
<keyword evidence="4" id="KW-0646">Protease inhibitor</keyword>
<dbReference type="InterPro" id="IPR036186">
    <property type="entry name" value="Serpin_sf"/>
</dbReference>
<dbReference type="Proteomes" id="UP000694523">
    <property type="component" value="Unplaced"/>
</dbReference>
<evidence type="ECO:0000256" key="4">
    <source>
        <dbReference type="ARBA" id="ARBA00022690"/>
    </source>
</evidence>
<dbReference type="Gene3D" id="2.30.39.10">
    <property type="entry name" value="Alpha-1-antitrypsin, domain 1"/>
    <property type="match status" value="2"/>
</dbReference>
<dbReference type="Ensembl" id="ENSNMLT00000012834.1">
    <property type="protein sequence ID" value="ENSNMLP00000011346.1"/>
    <property type="gene ID" value="ENSNMLG00000007687.1"/>
</dbReference>
<evidence type="ECO:0000256" key="9">
    <source>
        <dbReference type="SAM" id="SignalP"/>
    </source>
</evidence>
<keyword evidence="3" id="KW-0963">Cytoplasm</keyword>
<dbReference type="InterPro" id="IPR023795">
    <property type="entry name" value="Serpin_CS"/>
</dbReference>
<comment type="subcellular location">
    <subcellularLocation>
        <location evidence="1">Cytoplasm</location>
    </subcellularLocation>
</comment>
<keyword evidence="6" id="KW-0007">Acetylation</keyword>
<dbReference type="InterPro" id="IPR042185">
    <property type="entry name" value="Serpin_sf_2"/>
</dbReference>
<proteinExistence type="inferred from homology"/>
<dbReference type="GO" id="GO:0005615">
    <property type="term" value="C:extracellular space"/>
    <property type="evidence" value="ECO:0007669"/>
    <property type="project" value="InterPro"/>
</dbReference>
<reference evidence="11" key="1">
    <citation type="submission" date="2025-08" db="UniProtKB">
        <authorList>
            <consortium name="Ensembl"/>
        </authorList>
    </citation>
    <scope>IDENTIFICATION</scope>
</reference>
<sequence length="415" mass="47084">MSPFFTILIRSITALYFFNAFAADTAASGNLCKANTTFTLDLFKSLGGKDKTSNVFFSPLSISSALSMLLLGAKGSTAKQMREVEVYYVCTMYSLCLPYLVLPQCLKTKDCKDVHSSFAALLQELNKPDSSYALGVANRLYGEVENIFTYHTAAHFQNFLKFYNAELESVDFLNKAEEARNQINSWVEEQTQGKSVLDSSSKLVLVNAIYLKADWKEHSLRFQRETRTVKMMWHKSKFKLRHVKEVSCQVIELPYKRGELSMLIFLPNDIEDNTTGLEKLEKQLTCETFMEWTRPDKMDLHQVELKLPRFRVEENYELSEVLKHMGMEDAFAQTRCDFSAMCPTKDLMLSKAVHKAFVDVNEAGTEAGAATFVLMALGSSKGPQASFIADHPFLFFIRHNATRAVLFAGRFCSEK</sequence>
<dbReference type="PROSITE" id="PS00284">
    <property type="entry name" value="SERPIN"/>
    <property type="match status" value="1"/>
</dbReference>